<reference evidence="1" key="1">
    <citation type="submission" date="2018-05" db="EMBL/GenBank/DDBJ databases">
        <authorList>
            <person name="Lanie J.A."/>
            <person name="Ng W.-L."/>
            <person name="Kazmierczak K.M."/>
            <person name="Andrzejewski T.M."/>
            <person name="Davidsen T.M."/>
            <person name="Wayne K.J."/>
            <person name="Tettelin H."/>
            <person name="Glass J.I."/>
            <person name="Rusch D."/>
            <person name="Podicherti R."/>
            <person name="Tsui H.-C.T."/>
            <person name="Winkler M.E."/>
        </authorList>
    </citation>
    <scope>NUCLEOTIDE SEQUENCE</scope>
</reference>
<organism evidence="1">
    <name type="scientific">marine metagenome</name>
    <dbReference type="NCBI Taxonomy" id="408172"/>
    <lineage>
        <taxon>unclassified sequences</taxon>
        <taxon>metagenomes</taxon>
        <taxon>ecological metagenomes</taxon>
    </lineage>
</organism>
<accession>A0A382I9L1</accession>
<dbReference type="AlphaFoldDB" id="A0A382I9L1"/>
<dbReference type="EMBL" id="UINC01065666">
    <property type="protein sequence ID" value="SVB95573.1"/>
    <property type="molecule type" value="Genomic_DNA"/>
</dbReference>
<feature type="non-terminal residue" evidence="1">
    <location>
        <position position="1"/>
    </location>
</feature>
<gene>
    <name evidence="1" type="ORF">METZ01_LOCUS248427</name>
</gene>
<protein>
    <recommendedName>
        <fullName evidence="2">FAD/NAD(P)-binding domain-containing protein</fullName>
    </recommendedName>
</protein>
<feature type="non-terminal residue" evidence="1">
    <location>
        <position position="24"/>
    </location>
</feature>
<evidence type="ECO:0000313" key="1">
    <source>
        <dbReference type="EMBL" id="SVB95573.1"/>
    </source>
</evidence>
<evidence type="ECO:0008006" key="2">
    <source>
        <dbReference type="Google" id="ProtNLM"/>
    </source>
</evidence>
<name>A0A382I9L1_9ZZZZ</name>
<proteinExistence type="predicted"/>
<sequence>VTKSKGYWDVIVVGAGNAAHAAAV</sequence>